<dbReference type="OrthoDB" id="3007408at2759"/>
<keyword evidence="2" id="KW-1185">Reference proteome</keyword>
<dbReference type="EMBL" id="JACGCI010000051">
    <property type="protein sequence ID" value="KAF6751284.1"/>
    <property type="molecule type" value="Genomic_DNA"/>
</dbReference>
<sequence length="596" mass="66943">MPQELPSVAPQVYKPDSLCPAEVLLHEFLAMARNLAAESTLDSPRPALPEQTGFTLSDFPSEVLSEVFYHVVDSQSAIGHSAAHARAVNLLHLSQVSAYFRHVAINSSSLWAMIIYIERVNVGFLEAMLARSDPSPFDLTFVEGADLSAHDQIWSLIFANFYRVANLHVEVAEGYNGRVLGGLLRLPAPSMSQCTIHFIGDRNVCLDDFFPRISAPFSSYSPALRRLNLSNCFISMKYSPRSLSQVSIRCIGNDAYNHSPRLQLRSLADWHRRFDCLQPLDLYDCFEECTEADTARIAAQTPVYFPSLRLFTLRTTSTEVCREVASIIQLPATCSRNIIIVFSSQRMFEMEEAATAVQAVTKFVPVQTEYAECAISMGDNRPFLRLIAARPRSSVITLRFALSDLKVRNWNAISVGTLLRMLSRTWGGGAPTLATNNRILYQIWTALGGTLSAVLSSIPILHLWINKESPAQFLLHDIFKHLRGVREIRSQTSDLWANSTIHHLLTRELIPSLNKIRIPLDDATTSLAVIKGLGCFLQARREVRTVVFRIRSSTLRRMGYAAFEEIRSVIRDVSRDFPDTVSLDWAELRGQRKAHD</sequence>
<evidence type="ECO:0008006" key="3">
    <source>
        <dbReference type="Google" id="ProtNLM"/>
    </source>
</evidence>
<dbReference type="AlphaFoldDB" id="A0A8H6HQE9"/>
<gene>
    <name evidence="1" type="ORF">DFP72DRAFT_495775</name>
</gene>
<reference evidence="1 2" key="1">
    <citation type="submission" date="2020-07" db="EMBL/GenBank/DDBJ databases">
        <title>Comparative genomics of pyrophilous fungi reveals a link between fire events and developmental genes.</title>
        <authorList>
            <consortium name="DOE Joint Genome Institute"/>
            <person name="Steindorff A.S."/>
            <person name="Carver A."/>
            <person name="Calhoun S."/>
            <person name="Stillman K."/>
            <person name="Liu H."/>
            <person name="Lipzen A."/>
            <person name="Pangilinan J."/>
            <person name="Labutti K."/>
            <person name="Bruns T.D."/>
            <person name="Grigoriev I.V."/>
        </authorList>
    </citation>
    <scope>NUCLEOTIDE SEQUENCE [LARGE SCALE GENOMIC DNA]</scope>
    <source>
        <strain evidence="1 2">CBS 144469</strain>
    </source>
</reference>
<name>A0A8H6HQE9_9AGAR</name>
<accession>A0A8H6HQE9</accession>
<proteinExistence type="predicted"/>
<evidence type="ECO:0000313" key="2">
    <source>
        <dbReference type="Proteomes" id="UP000521943"/>
    </source>
</evidence>
<evidence type="ECO:0000313" key="1">
    <source>
        <dbReference type="EMBL" id="KAF6751284.1"/>
    </source>
</evidence>
<comment type="caution">
    <text evidence="1">The sequence shown here is derived from an EMBL/GenBank/DDBJ whole genome shotgun (WGS) entry which is preliminary data.</text>
</comment>
<organism evidence="1 2">
    <name type="scientific">Ephemerocybe angulata</name>
    <dbReference type="NCBI Taxonomy" id="980116"/>
    <lineage>
        <taxon>Eukaryota</taxon>
        <taxon>Fungi</taxon>
        <taxon>Dikarya</taxon>
        <taxon>Basidiomycota</taxon>
        <taxon>Agaricomycotina</taxon>
        <taxon>Agaricomycetes</taxon>
        <taxon>Agaricomycetidae</taxon>
        <taxon>Agaricales</taxon>
        <taxon>Agaricineae</taxon>
        <taxon>Psathyrellaceae</taxon>
        <taxon>Ephemerocybe</taxon>
    </lineage>
</organism>
<protein>
    <recommendedName>
        <fullName evidence="3">F-box domain-containing protein</fullName>
    </recommendedName>
</protein>
<dbReference type="Proteomes" id="UP000521943">
    <property type="component" value="Unassembled WGS sequence"/>
</dbReference>